<reference evidence="1 2" key="1">
    <citation type="journal article" date="2013" name="PLoS ONE">
        <title>Lactobacillus paracasei comparative genomics: towards species pan-genome definition and exploitation of diversity.</title>
        <authorList>
            <person name="Smokvina T."/>
            <person name="Wels M."/>
            <person name="Polka J."/>
            <person name="Chervaux C."/>
            <person name="Brisse S."/>
            <person name="Boekhorst J."/>
            <person name="van Hylckama Vlieg J.E."/>
            <person name="Siezen R.J."/>
        </authorList>
    </citation>
    <scope>NUCLEOTIDE SEQUENCE [LARGE SCALE GENOMIC DNA]</scope>
    <source>
        <strain evidence="1 2">Lpp71</strain>
    </source>
</reference>
<dbReference type="InterPro" id="IPR036038">
    <property type="entry name" value="Aminotransferase-like"/>
</dbReference>
<feature type="non-terminal residue" evidence="1">
    <location>
        <position position="54"/>
    </location>
</feature>
<dbReference type="InterPro" id="IPR043131">
    <property type="entry name" value="BCAT-like_N"/>
</dbReference>
<keyword evidence="1" id="KW-0808">Transferase</keyword>
<keyword evidence="1" id="KW-0032">Aminotransferase</keyword>
<dbReference type="Gene3D" id="3.30.470.10">
    <property type="match status" value="1"/>
</dbReference>
<dbReference type="EC" id="2.6.1.42" evidence="1"/>
<proteinExistence type="predicted"/>
<comment type="caution">
    <text evidence="1">The sequence shown here is derived from an EMBL/GenBank/DDBJ whole genome shotgun (WGS) entry which is preliminary data.</text>
</comment>
<dbReference type="Proteomes" id="UP000014252">
    <property type="component" value="Unassembled WGS sequence"/>
</dbReference>
<evidence type="ECO:0000313" key="2">
    <source>
        <dbReference type="Proteomes" id="UP000014252"/>
    </source>
</evidence>
<name>A0A8E0MDS6_LACPA</name>
<sequence length="54" mass="6290">MSVNIDWNNLGFDYMQLPYRYVAHWKDGAWDEGKLSTDPNLTMNEGSPILHYGQ</sequence>
<dbReference type="AlphaFoldDB" id="A0A8E0MDS6"/>
<protein>
    <submittedName>
        <fullName evidence="1">Branched-chain amino acid aminotransferase</fullName>
        <ecNumber evidence="1">2.6.1.42</ecNumber>
    </submittedName>
</protein>
<dbReference type="EMBL" id="ANKD01000682">
    <property type="protein sequence ID" value="EPC71202.1"/>
    <property type="molecule type" value="Genomic_DNA"/>
</dbReference>
<dbReference type="GO" id="GO:0004084">
    <property type="term" value="F:branched-chain-amino-acid transaminase activity"/>
    <property type="evidence" value="ECO:0007669"/>
    <property type="project" value="UniProtKB-EC"/>
</dbReference>
<gene>
    <name evidence="1" type="ORF">Lpp71_13725</name>
</gene>
<organism evidence="1 2">
    <name type="scientific">Lacticaseibacillus paracasei subsp. paracasei Lpp71</name>
    <dbReference type="NCBI Taxonomy" id="1256207"/>
    <lineage>
        <taxon>Bacteria</taxon>
        <taxon>Bacillati</taxon>
        <taxon>Bacillota</taxon>
        <taxon>Bacilli</taxon>
        <taxon>Lactobacillales</taxon>
        <taxon>Lactobacillaceae</taxon>
        <taxon>Lacticaseibacillus</taxon>
    </lineage>
</organism>
<dbReference type="SUPFAM" id="SSF56752">
    <property type="entry name" value="D-aminoacid aminotransferase-like PLP-dependent enzymes"/>
    <property type="match status" value="1"/>
</dbReference>
<evidence type="ECO:0000313" key="1">
    <source>
        <dbReference type="EMBL" id="EPC71202.1"/>
    </source>
</evidence>
<accession>A0A8E0MDS6</accession>